<dbReference type="RefSeq" id="WP_115007479.1">
    <property type="nucleotide sequence ID" value="NZ_UGQU01000002.1"/>
</dbReference>
<keyword evidence="1" id="KW-0732">Signal</keyword>
<gene>
    <name evidence="2" type="ORF">NCTC10359_01776</name>
</gene>
<evidence type="ECO:0008006" key="4">
    <source>
        <dbReference type="Google" id="ProtNLM"/>
    </source>
</evidence>
<feature type="signal peptide" evidence="1">
    <location>
        <begin position="1"/>
        <end position="21"/>
    </location>
</feature>
<proteinExistence type="predicted"/>
<reference evidence="2 3" key="1">
    <citation type="submission" date="2018-06" db="EMBL/GenBank/DDBJ databases">
        <authorList>
            <consortium name="Pathogen Informatics"/>
            <person name="Doyle S."/>
        </authorList>
    </citation>
    <scope>NUCLEOTIDE SEQUENCE [LARGE SCALE GENOMIC DNA]</scope>
    <source>
        <strain evidence="2 3">NCTC10359</strain>
    </source>
</reference>
<dbReference type="EMBL" id="UGQU01000002">
    <property type="protein sequence ID" value="STZ63351.1"/>
    <property type="molecule type" value="Genomic_DNA"/>
</dbReference>
<dbReference type="PROSITE" id="PS51257">
    <property type="entry name" value="PROKAR_LIPOPROTEIN"/>
    <property type="match status" value="1"/>
</dbReference>
<name>A0A378TRS1_MORLA</name>
<sequence length="160" mass="18056">MKAFNICLIIMISLSSLTLSACDPFKGLRDYGQEAGANGKFKGFKNARGGDVWTCKDNVIHAHEGNSYLEKYGLPLEIGGNFICDGDTPKLPKDCQGREIRSEAQFIAFWEKHQLPIGLKYFECVNGQPRIPAIQLETWKQMEREKPTCKDSRGRKRPCV</sequence>
<accession>A0A378TRS1</accession>
<protein>
    <recommendedName>
        <fullName evidence="4">Lipoprotein</fullName>
    </recommendedName>
</protein>
<feature type="chain" id="PRO_5016779953" description="Lipoprotein" evidence="1">
    <location>
        <begin position="22"/>
        <end position="160"/>
    </location>
</feature>
<evidence type="ECO:0000313" key="3">
    <source>
        <dbReference type="Proteomes" id="UP000254437"/>
    </source>
</evidence>
<evidence type="ECO:0000256" key="1">
    <source>
        <dbReference type="SAM" id="SignalP"/>
    </source>
</evidence>
<dbReference type="Proteomes" id="UP000254437">
    <property type="component" value="Unassembled WGS sequence"/>
</dbReference>
<organism evidence="2 3">
    <name type="scientific">Moraxella lacunata</name>
    <dbReference type="NCBI Taxonomy" id="477"/>
    <lineage>
        <taxon>Bacteria</taxon>
        <taxon>Pseudomonadati</taxon>
        <taxon>Pseudomonadota</taxon>
        <taxon>Gammaproteobacteria</taxon>
        <taxon>Moraxellales</taxon>
        <taxon>Moraxellaceae</taxon>
        <taxon>Moraxella</taxon>
    </lineage>
</organism>
<dbReference type="AlphaFoldDB" id="A0A378TRS1"/>
<evidence type="ECO:0000313" key="2">
    <source>
        <dbReference type="EMBL" id="STZ63351.1"/>
    </source>
</evidence>